<proteinExistence type="predicted"/>
<dbReference type="Pfam" id="PF13460">
    <property type="entry name" value="NAD_binding_10"/>
    <property type="match status" value="1"/>
</dbReference>
<evidence type="ECO:0000259" key="1">
    <source>
        <dbReference type="Pfam" id="PF13460"/>
    </source>
</evidence>
<dbReference type="InterPro" id="IPR016040">
    <property type="entry name" value="NAD(P)-bd_dom"/>
</dbReference>
<dbReference type="RefSeq" id="WP_159525947.1">
    <property type="nucleotide sequence ID" value="NZ_WUUU01000041.1"/>
</dbReference>
<reference evidence="2 3" key="1">
    <citation type="submission" date="2019-12" db="EMBL/GenBank/DDBJ databases">
        <title>Isolation and characterization of three novel carbon monoxide-oxidizing members of Halobacteria from salione crusts and soils.</title>
        <authorList>
            <person name="Myers M.R."/>
            <person name="King G.M."/>
        </authorList>
    </citation>
    <scope>NUCLEOTIDE SEQUENCE [LARGE SCALE GENOMIC DNA]</scope>
    <source>
        <strain evidence="2 3">PCN9</strain>
    </source>
</reference>
<dbReference type="EMBL" id="WUUU01000041">
    <property type="protein sequence ID" value="MXR20396.1"/>
    <property type="molecule type" value="Genomic_DNA"/>
</dbReference>
<dbReference type="PANTHER" id="PTHR48079:SF6">
    <property type="entry name" value="NAD(P)-BINDING DOMAIN-CONTAINING PROTEIN-RELATED"/>
    <property type="match status" value="1"/>
</dbReference>
<organism evidence="2 3">
    <name type="scientific">Halobacterium bonnevillei</name>
    <dbReference type="NCBI Taxonomy" id="2692200"/>
    <lineage>
        <taxon>Archaea</taxon>
        <taxon>Methanobacteriati</taxon>
        <taxon>Methanobacteriota</taxon>
        <taxon>Stenosarchaea group</taxon>
        <taxon>Halobacteria</taxon>
        <taxon>Halobacteriales</taxon>
        <taxon>Halobacteriaceae</taxon>
        <taxon>Halobacterium</taxon>
    </lineage>
</organism>
<accession>A0A6B0SIP7</accession>
<dbReference type="GO" id="GO:0004029">
    <property type="term" value="F:aldehyde dehydrogenase (NAD+) activity"/>
    <property type="evidence" value="ECO:0007669"/>
    <property type="project" value="TreeGrafter"/>
</dbReference>
<dbReference type="OrthoDB" id="358920at2157"/>
<evidence type="ECO:0000313" key="3">
    <source>
        <dbReference type="Proteomes" id="UP000471521"/>
    </source>
</evidence>
<evidence type="ECO:0000313" key="2">
    <source>
        <dbReference type="EMBL" id="MXR20396.1"/>
    </source>
</evidence>
<comment type="caution">
    <text evidence="2">The sequence shown here is derived from an EMBL/GenBank/DDBJ whole genome shotgun (WGS) entry which is preliminary data.</text>
</comment>
<dbReference type="GO" id="GO:0005737">
    <property type="term" value="C:cytoplasm"/>
    <property type="evidence" value="ECO:0007669"/>
    <property type="project" value="TreeGrafter"/>
</dbReference>
<sequence length="121" mass="12443">MRVLVAGATGFVGSHLVPALVDAGHDVRALVRDASSYDPPDGVAVAEGDLLEDSSLEGVFDDVEAAYYLVHSMGTGGDFAERDRRAANNFAAAADAAGVSRAVYLGGLGETGDDLSPHLRP</sequence>
<protein>
    <submittedName>
        <fullName evidence="2">NAD(P)H-binding protein</fullName>
    </submittedName>
</protein>
<dbReference type="PANTHER" id="PTHR48079">
    <property type="entry name" value="PROTEIN YEEZ"/>
    <property type="match status" value="1"/>
</dbReference>
<dbReference type="Proteomes" id="UP000471521">
    <property type="component" value="Unassembled WGS sequence"/>
</dbReference>
<keyword evidence="3" id="KW-1185">Reference proteome</keyword>
<dbReference type="SUPFAM" id="SSF51735">
    <property type="entry name" value="NAD(P)-binding Rossmann-fold domains"/>
    <property type="match status" value="1"/>
</dbReference>
<dbReference type="AlphaFoldDB" id="A0A6B0SIP7"/>
<feature type="non-terminal residue" evidence="2">
    <location>
        <position position="121"/>
    </location>
</feature>
<dbReference type="InterPro" id="IPR036291">
    <property type="entry name" value="NAD(P)-bd_dom_sf"/>
</dbReference>
<dbReference type="Gene3D" id="3.40.50.720">
    <property type="entry name" value="NAD(P)-binding Rossmann-like Domain"/>
    <property type="match status" value="1"/>
</dbReference>
<dbReference type="InterPro" id="IPR051783">
    <property type="entry name" value="NAD(P)-dependent_oxidoreduct"/>
</dbReference>
<feature type="domain" description="NAD(P)-binding" evidence="1">
    <location>
        <begin position="7"/>
        <end position="109"/>
    </location>
</feature>
<name>A0A6B0SIP7_9EURY</name>
<gene>
    <name evidence="2" type="ORF">GRX66_07170</name>
</gene>